<dbReference type="AlphaFoldDB" id="A0A495A7H4"/>
<dbReference type="RefSeq" id="WP_121031254.1">
    <property type="nucleotide sequence ID" value="NZ_PNJG02000002.1"/>
</dbReference>
<dbReference type="InterPro" id="IPR012941">
    <property type="entry name" value="Phe_hydrox_C_dim_dom"/>
</dbReference>
<gene>
    <name evidence="9" type="ORF">C1C97_008720</name>
</gene>
<dbReference type="Gene3D" id="3.50.50.60">
    <property type="entry name" value="FAD/NAD(P)-binding domain"/>
    <property type="match status" value="1"/>
</dbReference>
<sequence>MLFHQNGYVSEDPRIEEPRGHGIDRPEDLPDTMDVLIVGSGPAGVIAAAQLSQYPEVSTRLIERRPGRLEIGQADGIQARSVETFQSFGFAQEIIQEAFMLREMCFWNPDPANPQNIVRTGRPADDPHGVSEFPHMIVNQARVMDYFLRSAHRGPGKIVPDYGIEFGGLKINQDHEYPVAVTIRYVTGERAGEERTVRAKHVFGCDGAASRVRKSIGRKLEGQGANHAWGVMDVLANTDFPDIRTKCAINSVNGSILLIPREGGLLFRMYVDLGEVPEDDNHEIRKTPVEEVIRRANQIIHPYSVEVKSVAWSSVYEVGHRLTDHFDDVDTEDRGTRVPRVFIAGDACHTHSAKAGQGMNVSMQDGWNLGWKLGAVLSGRADASLLDTYSEERQVIAKNLIDFDREWSTLMATPQDKLPDPKYLEEFYVKTAEFPAGFMTEYQPSLIVAGTEHQDLAQGYPVGKRFKSARVQRVCDSVVVHQGHEATADGRWRIHVYADAAEAGADSPTTAFAEWLQNDPTSPLQAYRREGDGEATLFDVDVTYQQPYTEVDINRVPRAFKPQVGTFGVNYWERVYAAVPDEDIFDLRKISRNGAVVVVRPDHYVAAVLPLDATAELSGFFGKFLRKN</sequence>
<keyword evidence="3" id="KW-0285">Flavoprotein</keyword>
<comment type="caution">
    <text evidence="9">The sequence shown here is derived from an EMBL/GenBank/DDBJ whole genome shotgun (WGS) entry which is preliminary data.</text>
</comment>
<dbReference type="GO" id="GO:0016709">
    <property type="term" value="F:oxidoreductase activity, acting on paired donors, with incorporation or reduction of molecular oxygen, NAD(P)H as one donor, and incorporation of one atom of oxygen"/>
    <property type="evidence" value="ECO:0007669"/>
    <property type="project" value="UniProtKB-ARBA"/>
</dbReference>
<evidence type="ECO:0000256" key="5">
    <source>
        <dbReference type="ARBA" id="ARBA00023002"/>
    </source>
</evidence>
<dbReference type="Pfam" id="PF01494">
    <property type="entry name" value="FAD_binding_3"/>
    <property type="match status" value="1"/>
</dbReference>
<evidence type="ECO:0000256" key="2">
    <source>
        <dbReference type="ARBA" id="ARBA00007801"/>
    </source>
</evidence>
<evidence type="ECO:0000256" key="4">
    <source>
        <dbReference type="ARBA" id="ARBA00022827"/>
    </source>
</evidence>
<evidence type="ECO:0000259" key="7">
    <source>
        <dbReference type="Pfam" id="PF01494"/>
    </source>
</evidence>
<keyword evidence="10" id="KW-1185">Reference proteome</keyword>
<dbReference type="InterPro" id="IPR038220">
    <property type="entry name" value="PHOX_C_sf"/>
</dbReference>
<name>A0A495A7H4_9MICC</name>
<evidence type="ECO:0000313" key="10">
    <source>
        <dbReference type="Proteomes" id="UP000249516"/>
    </source>
</evidence>
<dbReference type="GO" id="GO:0071949">
    <property type="term" value="F:FAD binding"/>
    <property type="evidence" value="ECO:0007669"/>
    <property type="project" value="InterPro"/>
</dbReference>
<feature type="domain" description="FAD-binding" evidence="7">
    <location>
        <begin position="33"/>
        <end position="403"/>
    </location>
</feature>
<evidence type="ECO:0000256" key="3">
    <source>
        <dbReference type="ARBA" id="ARBA00022630"/>
    </source>
</evidence>
<feature type="region of interest" description="Disordered" evidence="6">
    <location>
        <begin position="1"/>
        <end position="28"/>
    </location>
</feature>
<comment type="similarity">
    <text evidence="2">Belongs to the PheA/TfdB FAD monooxygenase family.</text>
</comment>
<reference evidence="9 10" key="1">
    <citation type="submission" date="2018-10" db="EMBL/GenBank/DDBJ databases">
        <title>Kocuria tytouropygialis sp. nov., isolated from the uropygial gland of an American barn owl (Tyto furcata).</title>
        <authorList>
            <person name="Braun M.S."/>
            <person name="Wang E."/>
            <person name="Zimmermann S."/>
            <person name="Wagner H."/>
            <person name="Wink M."/>
        </authorList>
    </citation>
    <scope>NUCLEOTIDE SEQUENCE [LARGE SCALE GENOMIC DNA]</scope>
    <source>
        <strain evidence="9 10">442</strain>
    </source>
</reference>
<dbReference type="InterPro" id="IPR002938">
    <property type="entry name" value="FAD-bd"/>
</dbReference>
<keyword evidence="4" id="KW-0274">FAD</keyword>
<dbReference type="OrthoDB" id="4246007at2"/>
<organism evidence="9 10">
    <name type="scientific">Kocuria tytonis</name>
    <dbReference type="NCBI Taxonomy" id="2054280"/>
    <lineage>
        <taxon>Bacteria</taxon>
        <taxon>Bacillati</taxon>
        <taxon>Actinomycetota</taxon>
        <taxon>Actinomycetes</taxon>
        <taxon>Micrococcales</taxon>
        <taxon>Micrococcaceae</taxon>
        <taxon>Kocuria</taxon>
    </lineage>
</organism>
<dbReference type="CDD" id="cd02979">
    <property type="entry name" value="PHOX_C"/>
    <property type="match status" value="1"/>
</dbReference>
<dbReference type="PRINTS" id="PR00420">
    <property type="entry name" value="RNGMNOXGNASE"/>
</dbReference>
<feature type="domain" description="Phenol hydroxylase-like C-terminal dimerisation" evidence="8">
    <location>
        <begin position="440"/>
        <end position="627"/>
    </location>
</feature>
<dbReference type="SUPFAM" id="SSF54373">
    <property type="entry name" value="FAD-linked reductases, C-terminal domain"/>
    <property type="match status" value="1"/>
</dbReference>
<dbReference type="Pfam" id="PF07976">
    <property type="entry name" value="Phe_hydrox_dim"/>
    <property type="match status" value="1"/>
</dbReference>
<evidence type="ECO:0000256" key="6">
    <source>
        <dbReference type="SAM" id="MobiDB-lite"/>
    </source>
</evidence>
<dbReference type="EMBL" id="PNJG02000002">
    <property type="protein sequence ID" value="RKQ35302.1"/>
    <property type="molecule type" value="Genomic_DNA"/>
</dbReference>
<dbReference type="PANTHER" id="PTHR43004:SF19">
    <property type="entry name" value="BINDING MONOOXYGENASE, PUTATIVE (JCVI)-RELATED"/>
    <property type="match status" value="1"/>
</dbReference>
<dbReference type="NCBIfam" id="NF006144">
    <property type="entry name" value="PRK08294.1"/>
    <property type="match status" value="1"/>
</dbReference>
<dbReference type="InterPro" id="IPR036188">
    <property type="entry name" value="FAD/NAD-bd_sf"/>
</dbReference>
<dbReference type="InterPro" id="IPR050641">
    <property type="entry name" value="RIFMO-like"/>
</dbReference>
<dbReference type="Gene3D" id="3.40.30.20">
    <property type="match status" value="1"/>
</dbReference>
<accession>A0A495A7H4</accession>
<dbReference type="Gene3D" id="3.30.9.10">
    <property type="entry name" value="D-Amino Acid Oxidase, subunit A, domain 2"/>
    <property type="match status" value="1"/>
</dbReference>
<evidence type="ECO:0000259" key="8">
    <source>
        <dbReference type="Pfam" id="PF07976"/>
    </source>
</evidence>
<protein>
    <submittedName>
        <fullName evidence="9">3-hydroxybenzoate 4-monooxygenase</fullName>
    </submittedName>
</protein>
<dbReference type="SUPFAM" id="SSF51905">
    <property type="entry name" value="FAD/NAD(P)-binding domain"/>
    <property type="match status" value="1"/>
</dbReference>
<dbReference type="InterPro" id="IPR036249">
    <property type="entry name" value="Thioredoxin-like_sf"/>
</dbReference>
<dbReference type="Proteomes" id="UP000249516">
    <property type="component" value="Unassembled WGS sequence"/>
</dbReference>
<keyword evidence="5" id="KW-0560">Oxidoreductase</keyword>
<evidence type="ECO:0000256" key="1">
    <source>
        <dbReference type="ARBA" id="ARBA00001974"/>
    </source>
</evidence>
<evidence type="ECO:0000313" key="9">
    <source>
        <dbReference type="EMBL" id="RKQ35302.1"/>
    </source>
</evidence>
<comment type="cofactor">
    <cofactor evidence="1">
        <name>FAD</name>
        <dbReference type="ChEBI" id="CHEBI:57692"/>
    </cofactor>
</comment>
<feature type="compositionally biased region" description="Basic and acidic residues" evidence="6">
    <location>
        <begin position="11"/>
        <end position="28"/>
    </location>
</feature>
<keyword evidence="9" id="KW-0503">Monooxygenase</keyword>
<proteinExistence type="inferred from homology"/>
<dbReference type="PANTHER" id="PTHR43004">
    <property type="entry name" value="TRK SYSTEM POTASSIUM UPTAKE PROTEIN"/>
    <property type="match status" value="1"/>
</dbReference>
<dbReference type="SUPFAM" id="SSF52833">
    <property type="entry name" value="Thioredoxin-like"/>
    <property type="match status" value="1"/>
</dbReference>